<dbReference type="eggNOG" id="COG3266">
    <property type="taxonomic scope" value="Bacteria"/>
</dbReference>
<evidence type="ECO:0008006" key="4">
    <source>
        <dbReference type="Google" id="ProtNLM"/>
    </source>
</evidence>
<accession>A0LBX5</accession>
<dbReference type="SUPFAM" id="SSF48452">
    <property type="entry name" value="TPR-like"/>
    <property type="match status" value="1"/>
</dbReference>
<protein>
    <recommendedName>
        <fullName evidence="4">TPR repeat-containing protein</fullName>
    </recommendedName>
</protein>
<gene>
    <name evidence="2" type="ordered locus">Mmc1_2977</name>
</gene>
<feature type="region of interest" description="Disordered" evidence="1">
    <location>
        <begin position="1"/>
        <end position="27"/>
    </location>
</feature>
<dbReference type="HOGENOM" id="CLU_315173_0_0_5"/>
<evidence type="ECO:0000313" key="3">
    <source>
        <dbReference type="Proteomes" id="UP000002586"/>
    </source>
</evidence>
<proteinExistence type="predicted"/>
<feature type="region of interest" description="Disordered" evidence="1">
    <location>
        <begin position="234"/>
        <end position="365"/>
    </location>
</feature>
<keyword evidence="3" id="KW-1185">Reference proteome</keyword>
<organism evidence="2 3">
    <name type="scientific">Magnetococcus marinus (strain ATCC BAA-1437 / JCM 17883 / MC-1)</name>
    <dbReference type="NCBI Taxonomy" id="156889"/>
    <lineage>
        <taxon>Bacteria</taxon>
        <taxon>Pseudomonadati</taxon>
        <taxon>Pseudomonadota</taxon>
        <taxon>Magnetococcia</taxon>
        <taxon>Magnetococcales</taxon>
        <taxon>Magnetococcaceae</taxon>
        <taxon>Magnetococcus</taxon>
    </lineage>
</organism>
<dbReference type="EMBL" id="CP000471">
    <property type="protein sequence ID" value="ABK45468.1"/>
    <property type="molecule type" value="Genomic_DNA"/>
</dbReference>
<dbReference type="KEGG" id="mgm:Mmc1_2977"/>
<dbReference type="InterPro" id="IPR011990">
    <property type="entry name" value="TPR-like_helical_dom_sf"/>
</dbReference>
<evidence type="ECO:0000313" key="2">
    <source>
        <dbReference type="EMBL" id="ABK45468.1"/>
    </source>
</evidence>
<dbReference type="eggNOG" id="COG0457">
    <property type="taxonomic scope" value="Bacteria"/>
</dbReference>
<feature type="compositionally biased region" description="Polar residues" evidence="1">
    <location>
        <begin position="7"/>
        <end position="19"/>
    </location>
</feature>
<sequence length="927" mass="102768">MTGLPLVSQSAPHAQSTLTTPPPHGPKQLLWRAPQRLSNNPLLVDERQSPQVPPISLEKALQRPIFNVPEGGPQLVSLIDERQGRRIDFPTTLPSYYSWIQEMMQQPVATVEMTLLTPAPQQAEIFRETVASLADERPTGGRLLAALTLSDQQMMRPISRYAPPPRGMQRPGPSVFHDGIPTIEMVPMDAPAEGPPHALGESMQNMGIRPMDEQALSDIPVVELAQLEDPATLMEPPPQRSMALPHARAARDTEQDDIDPMPALPLGMGIPLQPMMPARGKQPEPPAQRPNPGLLQQTPPQPFRPASPSGQALPMLPSPTGSMPPVDRHDTTPAIQLQSARGATPAQPGAGQSHAQDAPLDRPPRRRSLENKLEMSASIAPATGLTPPEGRAPTHADWLNEALANMPAPPLPLGLGDGPYAEMIQQARASGQVIAAGQIESNDHAKLVLIWPEPIQFEKQVTGKEALLRFNAPFNPKDLDKALAELTGWLGDVRYGYDTLLVRASMAGTNFDVVVDGQSMIIGISRPPPEPERDERRAQTESRLRYLQTKAMREEGALYSAKARMSGLLSEDLTNTEFLAEQGNLEQDLGRWRHAVALYDRGLEQAPGEFNIIYAKANQIYTHGDWADVGQTYKNTSTSNERQVSSYSRYHHTFRHHWDMTLQAKHGSVSIDNLLRSDGTTAIRAEESWWQEALSMGYDYDHGDRAELELQHANKGGLGVTATQIWITPFSSRTTLQASYRAMYEGLALSLADGGHRSKLELSRLDFWPNSWRSIVTGSVNRYGFETDENAVESIILSGSLRYDLLQRPNQEISYTVEKEYVDEKSKAQRQDAGGNLFYLFPIDDRETHSLNFGWYEPLTDYLRYDASVGYSYDRLTKAKGPAWQIGLVYEPLADLETGLRLQGSVSSSNGVAGRTESFSWYLRFRF</sequence>
<name>A0LBX5_MAGMM</name>
<dbReference type="Proteomes" id="UP000002586">
    <property type="component" value="Chromosome"/>
</dbReference>
<dbReference type="AlphaFoldDB" id="A0LBX5"/>
<reference evidence="3" key="1">
    <citation type="journal article" date="2009" name="Appl. Environ. Microbiol.">
        <title>Complete genome sequence of the chemolithoautotrophic marine magnetotactic coccus strain MC-1.</title>
        <authorList>
            <person name="Schubbe S."/>
            <person name="Williams T.J."/>
            <person name="Xie G."/>
            <person name="Kiss H.E."/>
            <person name="Brettin T.S."/>
            <person name="Martinez D."/>
            <person name="Ross C.A."/>
            <person name="Schuler D."/>
            <person name="Cox B.L."/>
            <person name="Nealson K.H."/>
            <person name="Bazylinski D.A."/>
        </authorList>
    </citation>
    <scope>NUCLEOTIDE SEQUENCE [LARGE SCALE GENOMIC DNA]</scope>
    <source>
        <strain evidence="3">ATCC BAA-1437 / JCM 17883 / MC-1</strain>
    </source>
</reference>
<reference evidence="2 3" key="2">
    <citation type="journal article" date="2012" name="Int. J. Syst. Evol. Microbiol.">
        <title>Magnetococcus marinus gen. nov., sp. nov., a marine, magnetotactic bacterium that represents a novel lineage (Magnetococcaceae fam. nov.; Magnetococcales ord. nov.) at the base of the Alphaproteobacteria.</title>
        <authorList>
            <person name="Bazylinski D.A."/>
            <person name="Williams T.J."/>
            <person name="Lefevre C.T."/>
            <person name="Berg R.J."/>
            <person name="Zhang C.L."/>
            <person name="Bowser S.S."/>
            <person name="Dean A.J."/>
            <person name="Beveridge T.J."/>
        </authorList>
    </citation>
    <scope>NUCLEOTIDE SEQUENCE [LARGE SCALE GENOMIC DNA]</scope>
    <source>
        <strain evidence="3">ATCC BAA-1437 / JCM 17883 / MC-1</strain>
    </source>
</reference>
<evidence type="ECO:0000256" key="1">
    <source>
        <dbReference type="SAM" id="MobiDB-lite"/>
    </source>
</evidence>
<dbReference type="STRING" id="156889.Mmc1_2977"/>